<dbReference type="AlphaFoldDB" id="A0A9Q0AL59"/>
<evidence type="ECO:0000313" key="1">
    <source>
        <dbReference type="EMBL" id="KAI1858195.1"/>
    </source>
</evidence>
<accession>A0A9Q0AL59</accession>
<organism evidence="1 2">
    <name type="scientific">Neoarthrinium moseri</name>
    <dbReference type="NCBI Taxonomy" id="1658444"/>
    <lineage>
        <taxon>Eukaryota</taxon>
        <taxon>Fungi</taxon>
        <taxon>Dikarya</taxon>
        <taxon>Ascomycota</taxon>
        <taxon>Pezizomycotina</taxon>
        <taxon>Sordariomycetes</taxon>
        <taxon>Xylariomycetidae</taxon>
        <taxon>Amphisphaeriales</taxon>
        <taxon>Apiosporaceae</taxon>
        <taxon>Neoarthrinium</taxon>
    </lineage>
</organism>
<name>A0A9Q0AL59_9PEZI</name>
<evidence type="ECO:0000313" key="2">
    <source>
        <dbReference type="Proteomes" id="UP000829685"/>
    </source>
</evidence>
<dbReference type="EMBL" id="JAFIMR010000037">
    <property type="protein sequence ID" value="KAI1858195.1"/>
    <property type="molecule type" value="Genomic_DNA"/>
</dbReference>
<reference evidence="1" key="1">
    <citation type="submission" date="2021-03" db="EMBL/GenBank/DDBJ databases">
        <title>Revisited historic fungal species revealed as producer of novel bioactive compounds through whole genome sequencing and comparative genomics.</title>
        <authorList>
            <person name="Vignolle G.A."/>
            <person name="Hochenegger N."/>
            <person name="Mach R.L."/>
            <person name="Mach-Aigner A.R."/>
            <person name="Javad Rahimi M."/>
            <person name="Salim K.A."/>
            <person name="Chan C.M."/>
            <person name="Lim L.B.L."/>
            <person name="Cai F."/>
            <person name="Druzhinina I.S."/>
            <person name="U'Ren J.M."/>
            <person name="Derntl C."/>
        </authorList>
    </citation>
    <scope>NUCLEOTIDE SEQUENCE</scope>
    <source>
        <strain evidence="1">TUCIM 5799</strain>
    </source>
</reference>
<dbReference type="Proteomes" id="UP000829685">
    <property type="component" value="Unassembled WGS sequence"/>
</dbReference>
<protein>
    <submittedName>
        <fullName evidence="1">Uncharacterized protein</fullName>
    </submittedName>
</protein>
<sequence length="100" mass="11128">MEKLNKMAAELDEEITRDLVNVLVKAKKLDEIWGGAHQQYQNALDTVARLAPADSEPTNWIIPYGQVCLAVNFLCGLVLVDSQSLVGVDIEVRDQICEDE</sequence>
<comment type="caution">
    <text evidence="1">The sequence shown here is derived from an EMBL/GenBank/DDBJ whole genome shotgun (WGS) entry which is preliminary data.</text>
</comment>
<gene>
    <name evidence="1" type="ORF">JX265_010863</name>
</gene>
<keyword evidence="2" id="KW-1185">Reference proteome</keyword>
<proteinExistence type="predicted"/>